<evidence type="ECO:0000259" key="1">
    <source>
        <dbReference type="Pfam" id="PF01636"/>
    </source>
</evidence>
<keyword evidence="3" id="KW-1185">Reference proteome</keyword>
<dbReference type="Proteomes" id="UP000319663">
    <property type="component" value="Unassembled WGS sequence"/>
</dbReference>
<dbReference type="InterPro" id="IPR011009">
    <property type="entry name" value="Kinase-like_dom_sf"/>
</dbReference>
<organism evidence="2 3">
    <name type="scientific">Monascus purpureus</name>
    <name type="common">Red mold</name>
    <name type="synonym">Monascus anka</name>
    <dbReference type="NCBI Taxonomy" id="5098"/>
    <lineage>
        <taxon>Eukaryota</taxon>
        <taxon>Fungi</taxon>
        <taxon>Dikarya</taxon>
        <taxon>Ascomycota</taxon>
        <taxon>Pezizomycotina</taxon>
        <taxon>Eurotiomycetes</taxon>
        <taxon>Eurotiomycetidae</taxon>
        <taxon>Eurotiales</taxon>
        <taxon>Aspergillaceae</taxon>
        <taxon>Monascus</taxon>
    </lineage>
</organism>
<proteinExistence type="predicted"/>
<dbReference type="PANTHER" id="PTHR21310">
    <property type="entry name" value="AMINOGLYCOSIDE PHOSPHOTRANSFERASE-RELATED-RELATED"/>
    <property type="match status" value="1"/>
</dbReference>
<dbReference type="AlphaFoldDB" id="A0A507QJP6"/>
<comment type="caution">
    <text evidence="2">The sequence shown here is derived from an EMBL/GenBank/DDBJ whole genome shotgun (WGS) entry which is preliminary data.</text>
</comment>
<feature type="domain" description="Aminoglycoside phosphotransferase" evidence="1">
    <location>
        <begin position="165"/>
        <end position="211"/>
    </location>
</feature>
<dbReference type="Pfam" id="PF01636">
    <property type="entry name" value="APH"/>
    <property type="match status" value="1"/>
</dbReference>
<feature type="non-terminal residue" evidence="2">
    <location>
        <position position="377"/>
    </location>
</feature>
<dbReference type="SUPFAM" id="SSF56112">
    <property type="entry name" value="Protein kinase-like (PK-like)"/>
    <property type="match status" value="1"/>
</dbReference>
<evidence type="ECO:0000313" key="2">
    <source>
        <dbReference type="EMBL" id="TQB67442.1"/>
    </source>
</evidence>
<name>A0A507QJP6_MONPU</name>
<dbReference type="InterPro" id="IPR051678">
    <property type="entry name" value="AGP_Transferase"/>
</dbReference>
<reference evidence="2 3" key="1">
    <citation type="submission" date="2019-06" db="EMBL/GenBank/DDBJ databases">
        <title>Wine fermentation using esterase from Monascus purpureus.</title>
        <authorList>
            <person name="Geng C."/>
            <person name="Zhang Y."/>
        </authorList>
    </citation>
    <scope>NUCLEOTIDE SEQUENCE [LARGE SCALE GENOMIC DNA]</scope>
    <source>
        <strain evidence="2">HQ1</strain>
    </source>
</reference>
<dbReference type="PANTHER" id="PTHR21310:SF37">
    <property type="entry name" value="AMINOGLYCOSIDE PHOSPHOTRANSFERASE DOMAIN-CONTAINING PROTEIN"/>
    <property type="match status" value="1"/>
</dbReference>
<gene>
    <name evidence="2" type="ORF">MPDQ_005764</name>
</gene>
<accession>A0A507QJP6</accession>
<dbReference type="EMBL" id="VIFY01000426">
    <property type="protein sequence ID" value="TQB67442.1"/>
    <property type="molecule type" value="Genomic_DNA"/>
</dbReference>
<sequence>MKYLSEKTTIPIPRLHGYSIHVDNILGLPFMLLEYIEGDTLFGIKISELELSKKEHLYSQLADVYIQLHRQQFDWVGALTLDENDKDWVFAHNRPLTVDINEQEVSGRDICRYLPPERTFGSTIDYVYMLTKVISNDFYRCPDSVLDKEDARFYLYGNFSSLAVLMEWVDPDLNHGPFVLMHGDLRPPNIVIDKDFNIVSILDWEFSHTIPIQMFVPPYWLTNEDVLEISRSAISSLLYKIEAFNFRRKVFHREYKYYNPQKKSIDDLPLYGRWKDLRDMTSFLLPHGLLKPHYFSNIYWNVLDHVYYGGDRKKRVDTFYSLELRKPELTAVDTKMREFEEFEKRREELGIEQGHVLQPVTKEEVAEISRKIQEYRQ</sequence>
<dbReference type="STRING" id="5098.A0A507QJP6"/>
<dbReference type="Gene3D" id="3.90.1200.10">
    <property type="match status" value="1"/>
</dbReference>
<dbReference type="InterPro" id="IPR002575">
    <property type="entry name" value="Aminoglycoside_PTrfase"/>
</dbReference>
<evidence type="ECO:0000313" key="3">
    <source>
        <dbReference type="Proteomes" id="UP000319663"/>
    </source>
</evidence>
<protein>
    <recommendedName>
        <fullName evidence="1">Aminoglycoside phosphotransferase domain-containing protein</fullName>
    </recommendedName>
</protein>